<dbReference type="KEGG" id="mhf:MHF_1036"/>
<gene>
    <name evidence="2" type="ordered locus">MHF_1036</name>
</gene>
<reference key="2">
    <citation type="submission" date="2011-05" db="EMBL/GenBank/DDBJ databases">
        <title>The Genome of Mycoplasma haemofelis Strain Ohio2, a pathogenic hemoplasma of the cat.</title>
        <authorList>
            <person name="Santos A.P."/>
            <person name="Guimaraes A.M.S."/>
            <person name="SanMiguel P.J."/>
            <person name="Martin S.W."/>
            <person name="Messick J.B."/>
        </authorList>
    </citation>
    <scope>NUCLEOTIDE SEQUENCE</scope>
    <source>
        <strain>Ohio2</strain>
    </source>
</reference>
<organism evidence="2 3">
    <name type="scientific">Mycoplasma haemofelis (strain Ohio2)</name>
    <dbReference type="NCBI Taxonomy" id="859194"/>
    <lineage>
        <taxon>Bacteria</taxon>
        <taxon>Bacillati</taxon>
        <taxon>Mycoplasmatota</taxon>
        <taxon>Mollicutes</taxon>
        <taxon>Mycoplasmataceae</taxon>
        <taxon>Mycoplasma</taxon>
    </lineage>
</organism>
<sequence>MAGATGLAGGGVLISKNLNPSSDTISKHIKSEYLLTASHIVNGLIE</sequence>
<name>F6FJ88_MYCHI</name>
<dbReference type="STRING" id="859194.MHF_1036"/>
<evidence type="ECO:0000313" key="3">
    <source>
        <dbReference type="Proteomes" id="UP000007952"/>
    </source>
</evidence>
<dbReference type="HOGENOM" id="CLU_3186036_0_0_14"/>
<protein>
    <submittedName>
        <fullName evidence="2">Uncharacterized protein</fullName>
    </submittedName>
</protein>
<feature type="compositionally biased region" description="Gly residues" evidence="1">
    <location>
        <begin position="1"/>
        <end position="12"/>
    </location>
</feature>
<reference evidence="2 3" key="1">
    <citation type="journal article" date="2011" name="J. Bacteriol.">
        <title>Complete genome sequences of two hemotropic Mycoplasmas, Mycoplasma haemofelis strain Ohio2 and Mycoplasma suis strain Illinois.</title>
        <authorList>
            <person name="Messick J.B."/>
            <person name="Santos A.P."/>
            <person name="Guimaraes A.M."/>
        </authorList>
    </citation>
    <scope>NUCLEOTIDE SEQUENCE [LARGE SCALE GENOMIC DNA]</scope>
    <source>
        <strain evidence="2 3">Ohio2</strain>
    </source>
</reference>
<feature type="region of interest" description="Disordered" evidence="1">
    <location>
        <begin position="1"/>
        <end position="20"/>
    </location>
</feature>
<proteinExistence type="predicted"/>
<dbReference type="AlphaFoldDB" id="F6FJ88"/>
<evidence type="ECO:0000256" key="1">
    <source>
        <dbReference type="SAM" id="MobiDB-lite"/>
    </source>
</evidence>
<accession>F6FJ88</accession>
<dbReference type="EMBL" id="CP002808">
    <property type="protein sequence ID" value="AEG73286.1"/>
    <property type="molecule type" value="Genomic_DNA"/>
</dbReference>
<dbReference type="Proteomes" id="UP000007952">
    <property type="component" value="Chromosome"/>
</dbReference>
<evidence type="ECO:0000313" key="2">
    <source>
        <dbReference type="EMBL" id="AEG73286.1"/>
    </source>
</evidence>